<organism evidence="1">
    <name type="scientific">Rhizophora mucronata</name>
    <name type="common">Asiatic mangrove</name>
    <dbReference type="NCBI Taxonomy" id="61149"/>
    <lineage>
        <taxon>Eukaryota</taxon>
        <taxon>Viridiplantae</taxon>
        <taxon>Streptophyta</taxon>
        <taxon>Embryophyta</taxon>
        <taxon>Tracheophyta</taxon>
        <taxon>Spermatophyta</taxon>
        <taxon>Magnoliopsida</taxon>
        <taxon>eudicotyledons</taxon>
        <taxon>Gunneridae</taxon>
        <taxon>Pentapetalae</taxon>
        <taxon>rosids</taxon>
        <taxon>fabids</taxon>
        <taxon>Malpighiales</taxon>
        <taxon>Rhizophoraceae</taxon>
        <taxon>Rhizophora</taxon>
    </lineage>
</organism>
<protein>
    <submittedName>
        <fullName evidence="1">Uncharacterized protein</fullName>
    </submittedName>
</protein>
<dbReference type="EMBL" id="GGEC01075414">
    <property type="protein sequence ID" value="MBX55898.1"/>
    <property type="molecule type" value="Transcribed_RNA"/>
</dbReference>
<reference evidence="1" key="1">
    <citation type="submission" date="2018-02" db="EMBL/GenBank/DDBJ databases">
        <title>Rhizophora mucronata_Transcriptome.</title>
        <authorList>
            <person name="Meera S.P."/>
            <person name="Sreeshan A."/>
            <person name="Augustine A."/>
        </authorList>
    </citation>
    <scope>NUCLEOTIDE SEQUENCE</scope>
    <source>
        <tissue evidence="1">Leaf</tissue>
    </source>
</reference>
<accession>A0A2P2PME0</accession>
<sequence length="64" mass="7519">MVLKKPLLPHPFSRSKCRKYCQLHICFFSCMEFGKALVAQNLERNAQIVLALLMDCLLMLLFRF</sequence>
<name>A0A2P2PME0_RHIMU</name>
<evidence type="ECO:0000313" key="1">
    <source>
        <dbReference type="EMBL" id="MBX55898.1"/>
    </source>
</evidence>
<proteinExistence type="predicted"/>
<dbReference type="AlphaFoldDB" id="A0A2P2PME0"/>